<feature type="domain" description="DYW" evidence="3">
    <location>
        <begin position="729"/>
        <end position="821"/>
    </location>
</feature>
<gene>
    <name evidence="4" type="ORF">Scep_019714</name>
</gene>
<dbReference type="InterPro" id="IPR002885">
    <property type="entry name" value="PPR_rpt"/>
</dbReference>
<dbReference type="Gene3D" id="1.25.40.10">
    <property type="entry name" value="Tetratricopeptide repeat domain"/>
    <property type="match status" value="5"/>
</dbReference>
<feature type="repeat" description="PPR" evidence="2">
    <location>
        <begin position="110"/>
        <end position="145"/>
    </location>
</feature>
<dbReference type="Proteomes" id="UP001419268">
    <property type="component" value="Unassembled WGS sequence"/>
</dbReference>
<dbReference type="FunFam" id="1.25.40.10:FF:000490">
    <property type="entry name" value="Pentatricopeptide repeat-containing protein chloroplastic"/>
    <property type="match status" value="1"/>
</dbReference>
<feature type="repeat" description="PPR" evidence="2">
    <location>
        <begin position="514"/>
        <end position="548"/>
    </location>
</feature>
<evidence type="ECO:0000256" key="1">
    <source>
        <dbReference type="ARBA" id="ARBA00022737"/>
    </source>
</evidence>
<dbReference type="EMBL" id="JBBNAG010000008">
    <property type="protein sequence ID" value="KAK9112195.1"/>
    <property type="molecule type" value="Genomic_DNA"/>
</dbReference>
<feature type="repeat" description="PPR" evidence="2">
    <location>
        <begin position="209"/>
        <end position="243"/>
    </location>
</feature>
<comment type="caution">
    <text evidence="4">The sequence shown here is derived from an EMBL/GenBank/DDBJ whole genome shotgun (WGS) entry which is preliminary data.</text>
</comment>
<dbReference type="Pfam" id="PF01535">
    <property type="entry name" value="PPR"/>
    <property type="match status" value="8"/>
</dbReference>
<dbReference type="InterPro" id="IPR046848">
    <property type="entry name" value="E_motif"/>
</dbReference>
<feature type="repeat" description="PPR" evidence="2">
    <location>
        <begin position="412"/>
        <end position="446"/>
    </location>
</feature>
<dbReference type="InterPro" id="IPR011990">
    <property type="entry name" value="TPR-like_helical_dom_sf"/>
</dbReference>
<organism evidence="4 5">
    <name type="scientific">Stephania cephalantha</name>
    <dbReference type="NCBI Taxonomy" id="152367"/>
    <lineage>
        <taxon>Eukaryota</taxon>
        <taxon>Viridiplantae</taxon>
        <taxon>Streptophyta</taxon>
        <taxon>Embryophyta</taxon>
        <taxon>Tracheophyta</taxon>
        <taxon>Spermatophyta</taxon>
        <taxon>Magnoliopsida</taxon>
        <taxon>Ranunculales</taxon>
        <taxon>Menispermaceae</taxon>
        <taxon>Menispermoideae</taxon>
        <taxon>Cissampelideae</taxon>
        <taxon>Stephania</taxon>
    </lineage>
</organism>
<dbReference type="FunFam" id="1.25.40.10:FF:000344">
    <property type="entry name" value="Pentatricopeptide repeat-containing protein"/>
    <property type="match status" value="1"/>
</dbReference>
<evidence type="ECO:0000313" key="5">
    <source>
        <dbReference type="Proteomes" id="UP001419268"/>
    </source>
</evidence>
<feature type="repeat" description="PPR" evidence="2">
    <location>
        <begin position="381"/>
        <end position="411"/>
    </location>
</feature>
<dbReference type="FunFam" id="1.25.40.10:FF:000196">
    <property type="entry name" value="Pentatricopeptide repeat-containing protein At4g14850"/>
    <property type="match status" value="1"/>
</dbReference>
<evidence type="ECO:0000313" key="4">
    <source>
        <dbReference type="EMBL" id="KAK9112195.1"/>
    </source>
</evidence>
<feature type="repeat" description="PPR" evidence="2">
    <location>
        <begin position="310"/>
        <end position="344"/>
    </location>
</feature>
<dbReference type="PANTHER" id="PTHR24015:SF356">
    <property type="entry name" value="DYW DOMAIN-CONTAINING PROTEIN"/>
    <property type="match status" value="1"/>
</dbReference>
<dbReference type="GO" id="GO:0008270">
    <property type="term" value="F:zinc ion binding"/>
    <property type="evidence" value="ECO:0007669"/>
    <property type="project" value="InterPro"/>
</dbReference>
<dbReference type="PROSITE" id="PS51375">
    <property type="entry name" value="PPR"/>
    <property type="match status" value="7"/>
</dbReference>
<reference evidence="4 5" key="1">
    <citation type="submission" date="2024-01" db="EMBL/GenBank/DDBJ databases">
        <title>Genome assemblies of Stephania.</title>
        <authorList>
            <person name="Yang L."/>
        </authorList>
    </citation>
    <scope>NUCLEOTIDE SEQUENCE [LARGE SCALE GENOMIC DNA]</scope>
    <source>
        <strain evidence="4">JXDWG</strain>
        <tissue evidence="4">Leaf</tissue>
    </source>
</reference>
<dbReference type="AlphaFoldDB" id="A0AAP0NNK5"/>
<name>A0AAP0NNK5_9MAGN</name>
<keyword evidence="1" id="KW-0677">Repeat</keyword>
<dbReference type="FunFam" id="1.25.40.10:FF:000073">
    <property type="entry name" value="Pentatricopeptide repeat-containing protein chloroplastic"/>
    <property type="match status" value="1"/>
</dbReference>
<sequence>MVFKLGLAIASRATYTSKSLQLSRHCSSFPKTDNTFANGIQNDNKSLDFDFHHLFLSCPNAHFAKRLHGLLVLTGEAHNIFFSTRLLNLYSHLGDVSSSYLAFGQIRKKNVFTWNSMISGFVRNACFVEAVDCYYQLLGSSGIRPDSFTFPGVLKACVDLNDGRKVHCWVFKLGFGLDLFISASLIHMYTRFGLVGDARKVFDEMPVRDLGSWNAMISGFSQNGESAGALRVFEEMKLVGVKMDTVTVSSVLPIFGPLNDHVGGMLIHCSVVKHGFESDVFVSNALINMYAKLNNLRAARRVFDQMMVRDLVSWNSVIAAYEQHFEPHVALKLFLKMKSIGFQPDRLTIISLASVAAQCGSGHNGRSIHGFTIRRSWIAEDTIIENALVDMYAKLGHVEPALKVFEGMTRKDVISWNTLITGYAQNGLASDAIEVYDRMPGFGDIVPDQGTIVSILPAYSHVGALRKGMGTHGRAIKLGLHVDIFVGTCLIDLYAKCGELVEATSLFQEVPRRSSVPWNAIISGHGIHGHGDKSLELFKEMQDEEVEPDFVTFISVLSACSHSGLVEHGRHYFKLMQEKYGIKPILKHYGCMVDLLGRAGHLDAAYEFIKEMPFQPDSSIWGALLAACRIHGNVELGKVASNQLFVVDSENVGYYVLLSNIYANIGKWDGVDEVRSLANDRGLRKTPGWSSIEVNNRVNVFYTGNQSHPLSEEVYKELEVLLTKMKSIGYVPDYSFVLQDVEEDEKERILLSHSERLAIAFGIISTPHKAAIRIFKNLRVCGDCHNATKFISKIVDREIIVRDSNRFHHFRDGRCSCGDYW</sequence>
<feature type="repeat" description="PPR" evidence="2">
    <location>
        <begin position="279"/>
        <end position="309"/>
    </location>
</feature>
<proteinExistence type="predicted"/>
<protein>
    <recommendedName>
        <fullName evidence="3">DYW domain-containing protein</fullName>
    </recommendedName>
</protein>
<keyword evidence="5" id="KW-1185">Reference proteome</keyword>
<evidence type="ECO:0000256" key="2">
    <source>
        <dbReference type="PROSITE-ProRule" id="PRU00708"/>
    </source>
</evidence>
<evidence type="ECO:0000259" key="3">
    <source>
        <dbReference type="Pfam" id="PF14432"/>
    </source>
</evidence>
<dbReference type="Pfam" id="PF14432">
    <property type="entry name" value="DYW_deaminase"/>
    <property type="match status" value="1"/>
</dbReference>
<dbReference type="InterPro" id="IPR046960">
    <property type="entry name" value="PPR_At4g14850-like_plant"/>
</dbReference>
<dbReference type="NCBIfam" id="TIGR00756">
    <property type="entry name" value="PPR"/>
    <property type="match status" value="6"/>
</dbReference>
<dbReference type="PANTHER" id="PTHR24015">
    <property type="entry name" value="OS07G0578800 PROTEIN-RELATED"/>
    <property type="match status" value="1"/>
</dbReference>
<dbReference type="GO" id="GO:0009451">
    <property type="term" value="P:RNA modification"/>
    <property type="evidence" value="ECO:0007669"/>
    <property type="project" value="InterPro"/>
</dbReference>
<dbReference type="Pfam" id="PF13041">
    <property type="entry name" value="PPR_2"/>
    <property type="match status" value="2"/>
</dbReference>
<dbReference type="Pfam" id="PF20431">
    <property type="entry name" value="E_motif"/>
    <property type="match status" value="1"/>
</dbReference>
<dbReference type="GO" id="GO:0003723">
    <property type="term" value="F:RNA binding"/>
    <property type="evidence" value="ECO:0007669"/>
    <property type="project" value="InterPro"/>
</dbReference>
<accession>A0AAP0NNK5</accession>
<dbReference type="InterPro" id="IPR032867">
    <property type="entry name" value="DYW_dom"/>
</dbReference>